<dbReference type="Gene3D" id="3.40.50.300">
    <property type="entry name" value="P-loop containing nucleotide triphosphate hydrolases"/>
    <property type="match status" value="1"/>
</dbReference>
<dbReference type="Proteomes" id="UP001293791">
    <property type="component" value="Unassembled WGS sequence"/>
</dbReference>
<dbReference type="InterPro" id="IPR027417">
    <property type="entry name" value="P-loop_NTPase"/>
</dbReference>
<dbReference type="SUPFAM" id="SSF52540">
    <property type="entry name" value="P-loop containing nucleoside triphosphate hydrolases"/>
    <property type="match status" value="1"/>
</dbReference>
<feature type="domain" description="ABC transporter" evidence="6">
    <location>
        <begin position="2"/>
        <end position="214"/>
    </location>
</feature>
<dbReference type="InterPro" id="IPR003593">
    <property type="entry name" value="AAA+_ATPase"/>
</dbReference>
<dbReference type="Pfam" id="PF00005">
    <property type="entry name" value="ABC_tran"/>
    <property type="match status" value="1"/>
</dbReference>
<protein>
    <submittedName>
        <fullName evidence="7">Amino acid ABC transporter ATP-binding protein</fullName>
    </submittedName>
</protein>
<evidence type="ECO:0000256" key="5">
    <source>
        <dbReference type="ARBA" id="ARBA00024725"/>
    </source>
</evidence>
<dbReference type="EMBL" id="JARGYT010000015">
    <property type="protein sequence ID" value="MDZ5762010.1"/>
    <property type="molecule type" value="Genomic_DNA"/>
</dbReference>
<dbReference type="SMART" id="SM00382">
    <property type="entry name" value="AAA"/>
    <property type="match status" value="1"/>
</dbReference>
<evidence type="ECO:0000256" key="1">
    <source>
        <dbReference type="ARBA" id="ARBA00005417"/>
    </source>
</evidence>
<reference evidence="7 8" key="1">
    <citation type="submission" date="2023-02" db="EMBL/GenBank/DDBJ databases">
        <title>Host association and intracellularity evolved multiple times independently in the Rickettsiales.</title>
        <authorList>
            <person name="Castelli M."/>
            <person name="Nardi T."/>
            <person name="Gammuto L."/>
            <person name="Bellinzona G."/>
            <person name="Sabaneyeva E."/>
            <person name="Potekhin A."/>
            <person name="Serra V."/>
            <person name="Petroni G."/>
            <person name="Sassera D."/>
        </authorList>
    </citation>
    <scope>NUCLEOTIDE SEQUENCE [LARGE SCALE GENOMIC DNA]</scope>
    <source>
        <strain evidence="7 8">BOD18</strain>
    </source>
</reference>
<name>A0ABU5L806_9RICK</name>
<evidence type="ECO:0000256" key="4">
    <source>
        <dbReference type="ARBA" id="ARBA00022840"/>
    </source>
</evidence>
<dbReference type="PANTHER" id="PTHR43166:SF4">
    <property type="entry name" value="PHOSPHONATES IMPORT ATP-BINDING PROTEIN PHNC"/>
    <property type="match status" value="1"/>
</dbReference>
<evidence type="ECO:0000313" key="8">
    <source>
        <dbReference type="Proteomes" id="UP001293791"/>
    </source>
</evidence>
<dbReference type="PROSITE" id="PS00211">
    <property type="entry name" value="ABC_TRANSPORTER_1"/>
    <property type="match status" value="1"/>
</dbReference>
<evidence type="ECO:0000259" key="6">
    <source>
        <dbReference type="PROSITE" id="PS50893"/>
    </source>
</evidence>
<evidence type="ECO:0000313" key="7">
    <source>
        <dbReference type="EMBL" id="MDZ5762010.1"/>
    </source>
</evidence>
<comment type="similarity">
    <text evidence="1">Belongs to the ABC transporter superfamily.</text>
</comment>
<dbReference type="PANTHER" id="PTHR43166">
    <property type="entry name" value="AMINO ACID IMPORT ATP-BINDING PROTEIN"/>
    <property type="match status" value="1"/>
</dbReference>
<accession>A0ABU5L806</accession>
<dbReference type="InterPro" id="IPR003439">
    <property type="entry name" value="ABC_transporter-like_ATP-bd"/>
</dbReference>
<keyword evidence="3" id="KW-0547">Nucleotide-binding</keyword>
<keyword evidence="4 7" id="KW-0067">ATP-binding</keyword>
<proteinExistence type="inferred from homology"/>
<comment type="caution">
    <text evidence="7">The sequence shown here is derived from an EMBL/GenBank/DDBJ whole genome shotgun (WGS) entry which is preliminary data.</text>
</comment>
<dbReference type="GO" id="GO:0005524">
    <property type="term" value="F:ATP binding"/>
    <property type="evidence" value="ECO:0007669"/>
    <property type="project" value="UniProtKB-KW"/>
</dbReference>
<dbReference type="InterPro" id="IPR050086">
    <property type="entry name" value="MetN_ABC_transporter-like"/>
</dbReference>
<sequence length="214" mass="23915">MLKINNICKSYNGQRILNNISIEVQKNLILGFAGASGSGKSTLLRCIQRLEGVDSGSIYCDEKIGFMFQDFQLFPHMSVMQNLLYAPLLNKMDDAKSNAERFLEKLGMQSKANSYPAQLSGGQRQRVALARSLMMHPSLLLCDEPTSGLDIATIRDVTNLLLSVRDMGITMIIASHDLDFLSQVSDRIILIKNGSIAIDINTKDFEKHFLLNHY</sequence>
<evidence type="ECO:0000256" key="3">
    <source>
        <dbReference type="ARBA" id="ARBA00022741"/>
    </source>
</evidence>
<dbReference type="RefSeq" id="WP_322497503.1">
    <property type="nucleotide sequence ID" value="NZ_JARGYT010000015.1"/>
</dbReference>
<evidence type="ECO:0000256" key="2">
    <source>
        <dbReference type="ARBA" id="ARBA00022448"/>
    </source>
</evidence>
<organism evidence="7 8">
    <name type="scientific">Candidatus Cyrtobacter comes</name>
    <dbReference type="NCBI Taxonomy" id="675776"/>
    <lineage>
        <taxon>Bacteria</taxon>
        <taxon>Pseudomonadati</taxon>
        <taxon>Pseudomonadota</taxon>
        <taxon>Alphaproteobacteria</taxon>
        <taxon>Rickettsiales</taxon>
        <taxon>Candidatus Midichloriaceae</taxon>
        <taxon>Candidatus Cyrtobacter</taxon>
    </lineage>
</organism>
<dbReference type="InterPro" id="IPR017871">
    <property type="entry name" value="ABC_transporter-like_CS"/>
</dbReference>
<gene>
    <name evidence="7" type="ORF">Cyrtocomes_00376</name>
</gene>
<comment type="function">
    <text evidence="5">Part of an ABC transporter complex. Transmembrane domains (TMD) form a pore in the inner membrane and the ATP-binding domain (NBD) is responsible for energy generation.</text>
</comment>
<dbReference type="PROSITE" id="PS50893">
    <property type="entry name" value="ABC_TRANSPORTER_2"/>
    <property type="match status" value="1"/>
</dbReference>
<keyword evidence="8" id="KW-1185">Reference proteome</keyword>
<keyword evidence="2" id="KW-0813">Transport</keyword>